<feature type="compositionally biased region" description="Acidic residues" evidence="1">
    <location>
        <begin position="103"/>
        <end position="112"/>
    </location>
</feature>
<proteinExistence type="predicted"/>
<sequence>MTFFHGISKLSMKHARTRNSKMKSGTKESTNSTIIPRLAYAIRINHFSRHDVRIRIAKNPFGATDGALKFISGEAAPCPCDSRVPRSLVVPSESGYARGDDNNSGDDEEGNGEDGPRHQQQRIYVRCPNRIALHDHHPIGLMLLHSWVLEGREKWEAGQPLPSFPAGDELVYSNELVDPNMIPDPASWGLYNDRKEVHVLGQVLRARKGGLGGRIVRVTELLEILEHDVSTTQGLGRFAADPVPRLQDIKLACWYVALVERTELIRIRFVLTIVNKMPAVGETVASHDGTFSISGARLDLGDLVPDEIFTSVMAR</sequence>
<reference evidence="2" key="2">
    <citation type="submission" date="2023-05" db="EMBL/GenBank/DDBJ databases">
        <authorList>
            <consortium name="Lawrence Berkeley National Laboratory"/>
            <person name="Steindorff A."/>
            <person name="Hensen N."/>
            <person name="Bonometti L."/>
            <person name="Westerberg I."/>
            <person name="Brannstrom I.O."/>
            <person name="Guillou S."/>
            <person name="Cros-Aarteil S."/>
            <person name="Calhoun S."/>
            <person name="Haridas S."/>
            <person name="Kuo A."/>
            <person name="Mondo S."/>
            <person name="Pangilinan J."/>
            <person name="Riley R."/>
            <person name="Labutti K."/>
            <person name="Andreopoulos B."/>
            <person name="Lipzen A."/>
            <person name="Chen C."/>
            <person name="Yanf M."/>
            <person name="Daum C."/>
            <person name="Ng V."/>
            <person name="Clum A."/>
            <person name="Ohm R."/>
            <person name="Martin F."/>
            <person name="Silar P."/>
            <person name="Natvig D."/>
            <person name="Lalanne C."/>
            <person name="Gautier V."/>
            <person name="Ament-Velasquez S.L."/>
            <person name="Kruys A."/>
            <person name="Hutchinson M.I."/>
            <person name="Powell A.J."/>
            <person name="Barry K."/>
            <person name="Miller A.N."/>
            <person name="Grigoriev I.V."/>
            <person name="Debuchy R."/>
            <person name="Gladieux P."/>
            <person name="Thoren M.H."/>
            <person name="Johannesson H."/>
        </authorList>
    </citation>
    <scope>NUCLEOTIDE SEQUENCE</scope>
    <source>
        <strain evidence="2">CBS 359.72</strain>
    </source>
</reference>
<dbReference type="Proteomes" id="UP001303647">
    <property type="component" value="Unassembled WGS sequence"/>
</dbReference>
<evidence type="ECO:0000256" key="1">
    <source>
        <dbReference type="SAM" id="MobiDB-lite"/>
    </source>
</evidence>
<comment type="caution">
    <text evidence="2">The sequence shown here is derived from an EMBL/GenBank/DDBJ whole genome shotgun (WGS) entry which is preliminary data.</text>
</comment>
<accession>A0AAN7CMB9</accession>
<evidence type="ECO:0000313" key="3">
    <source>
        <dbReference type="Proteomes" id="UP001303647"/>
    </source>
</evidence>
<gene>
    <name evidence="2" type="ORF">C7999DRAFT_43673</name>
</gene>
<dbReference type="AlphaFoldDB" id="A0AAN7CMB9"/>
<name>A0AAN7CMB9_9PEZI</name>
<feature type="region of interest" description="Disordered" evidence="1">
    <location>
        <begin position="89"/>
        <end position="119"/>
    </location>
</feature>
<dbReference type="EMBL" id="MU857727">
    <property type="protein sequence ID" value="KAK4244709.1"/>
    <property type="molecule type" value="Genomic_DNA"/>
</dbReference>
<organism evidence="2 3">
    <name type="scientific">Corynascus novoguineensis</name>
    <dbReference type="NCBI Taxonomy" id="1126955"/>
    <lineage>
        <taxon>Eukaryota</taxon>
        <taxon>Fungi</taxon>
        <taxon>Dikarya</taxon>
        <taxon>Ascomycota</taxon>
        <taxon>Pezizomycotina</taxon>
        <taxon>Sordariomycetes</taxon>
        <taxon>Sordariomycetidae</taxon>
        <taxon>Sordariales</taxon>
        <taxon>Chaetomiaceae</taxon>
        <taxon>Corynascus</taxon>
    </lineage>
</organism>
<evidence type="ECO:0000313" key="2">
    <source>
        <dbReference type="EMBL" id="KAK4244709.1"/>
    </source>
</evidence>
<protein>
    <submittedName>
        <fullName evidence="2">Uncharacterized protein</fullName>
    </submittedName>
</protein>
<reference evidence="2" key="1">
    <citation type="journal article" date="2023" name="Mol. Phylogenet. Evol.">
        <title>Genome-scale phylogeny and comparative genomics of the fungal order Sordariales.</title>
        <authorList>
            <person name="Hensen N."/>
            <person name="Bonometti L."/>
            <person name="Westerberg I."/>
            <person name="Brannstrom I.O."/>
            <person name="Guillou S."/>
            <person name="Cros-Aarteil S."/>
            <person name="Calhoun S."/>
            <person name="Haridas S."/>
            <person name="Kuo A."/>
            <person name="Mondo S."/>
            <person name="Pangilinan J."/>
            <person name="Riley R."/>
            <person name="LaButti K."/>
            <person name="Andreopoulos B."/>
            <person name="Lipzen A."/>
            <person name="Chen C."/>
            <person name="Yan M."/>
            <person name="Daum C."/>
            <person name="Ng V."/>
            <person name="Clum A."/>
            <person name="Steindorff A."/>
            <person name="Ohm R.A."/>
            <person name="Martin F."/>
            <person name="Silar P."/>
            <person name="Natvig D.O."/>
            <person name="Lalanne C."/>
            <person name="Gautier V."/>
            <person name="Ament-Velasquez S.L."/>
            <person name="Kruys A."/>
            <person name="Hutchinson M.I."/>
            <person name="Powell A.J."/>
            <person name="Barry K."/>
            <person name="Miller A.N."/>
            <person name="Grigoriev I.V."/>
            <person name="Debuchy R."/>
            <person name="Gladieux P."/>
            <person name="Hiltunen Thoren M."/>
            <person name="Johannesson H."/>
        </authorList>
    </citation>
    <scope>NUCLEOTIDE SEQUENCE</scope>
    <source>
        <strain evidence="2">CBS 359.72</strain>
    </source>
</reference>
<keyword evidence="3" id="KW-1185">Reference proteome</keyword>